<dbReference type="Proteomes" id="UP000515550">
    <property type="component" value="Chromosome PVBDA_01"/>
</dbReference>
<feature type="compositionally biased region" description="Low complexity" evidence="1">
    <location>
        <begin position="296"/>
        <end position="311"/>
    </location>
</feature>
<feature type="compositionally biased region" description="Basic and acidic residues" evidence="1">
    <location>
        <begin position="279"/>
        <end position="289"/>
    </location>
</feature>
<feature type="compositionally biased region" description="Polar residues" evidence="1">
    <location>
        <begin position="432"/>
        <end position="455"/>
    </location>
</feature>
<protein>
    <submittedName>
        <fullName evidence="3">CIR protein PIR protein</fullName>
    </submittedName>
</protein>
<gene>
    <name evidence="3" type="ORF">PVBDA_0101610</name>
</gene>
<feature type="compositionally biased region" description="Polar residues" evidence="1">
    <location>
        <begin position="334"/>
        <end position="349"/>
    </location>
</feature>
<keyword evidence="2" id="KW-0812">Transmembrane</keyword>
<keyword evidence="2" id="KW-0472">Membrane</keyword>
<evidence type="ECO:0000256" key="1">
    <source>
        <dbReference type="SAM" id="MobiDB-lite"/>
    </source>
</evidence>
<feature type="region of interest" description="Disordered" evidence="1">
    <location>
        <begin position="524"/>
        <end position="605"/>
    </location>
</feature>
<reference evidence="3 4" key="1">
    <citation type="submission" date="2020-08" db="EMBL/GenBank/DDBJ databases">
        <authorList>
            <person name="Ramaprasad A."/>
        </authorList>
    </citation>
    <scope>NUCLEOTIDE SEQUENCE [LARGE SCALE GENOMIC DNA]</scope>
</reference>
<dbReference type="AlphaFoldDB" id="A0A6V7RUG9"/>
<dbReference type="InterPro" id="IPR006477">
    <property type="entry name" value="Yir_bir_cir"/>
</dbReference>
<feature type="compositionally biased region" description="Low complexity" evidence="1">
    <location>
        <begin position="362"/>
        <end position="376"/>
    </location>
</feature>
<feature type="transmembrane region" description="Helical" evidence="2">
    <location>
        <begin position="638"/>
        <end position="656"/>
    </location>
</feature>
<feature type="compositionally biased region" description="Polar residues" evidence="1">
    <location>
        <begin position="392"/>
        <end position="409"/>
    </location>
</feature>
<keyword evidence="2" id="KW-1133">Transmembrane helix</keyword>
<feature type="compositionally biased region" description="Pro residues" evidence="1">
    <location>
        <begin position="312"/>
        <end position="321"/>
    </location>
</feature>
<dbReference type="EMBL" id="LR865379">
    <property type="protein sequence ID" value="CAD2083952.1"/>
    <property type="molecule type" value="Genomic_DNA"/>
</dbReference>
<accession>A0A6V7RUG9</accession>
<feature type="region of interest" description="Disordered" evidence="1">
    <location>
        <begin position="250"/>
        <end position="455"/>
    </location>
</feature>
<proteinExistence type="predicted"/>
<evidence type="ECO:0000256" key="2">
    <source>
        <dbReference type="SAM" id="Phobius"/>
    </source>
</evidence>
<evidence type="ECO:0000313" key="3">
    <source>
        <dbReference type="EMBL" id="CAD2083952.1"/>
    </source>
</evidence>
<feature type="compositionally biased region" description="Basic and acidic residues" evidence="1">
    <location>
        <begin position="377"/>
        <end position="390"/>
    </location>
</feature>
<dbReference type="Pfam" id="PF06022">
    <property type="entry name" value="Cir_Bir_Yir"/>
    <property type="match status" value="1"/>
</dbReference>
<feature type="transmembrane region" description="Helical" evidence="2">
    <location>
        <begin position="716"/>
        <end position="736"/>
    </location>
</feature>
<feature type="compositionally biased region" description="Polar residues" evidence="1">
    <location>
        <begin position="549"/>
        <end position="605"/>
    </location>
</feature>
<evidence type="ECO:0000313" key="4">
    <source>
        <dbReference type="Proteomes" id="UP000515550"/>
    </source>
</evidence>
<dbReference type="VEuPathDB" id="PlasmoDB:PVBDA_0101610"/>
<sequence>MDAKELCENFIAADKIINDEIDDNLTYRQIINDPEFDKYCSNNNCETDMQINGFGEYLFNQLGKEIENEYYEYFMMWLSDKLFKIANEGDNPQIEDITLNSAYEKYLKKNIKNGIYWSLLDIKKGLKEINLMHMKQFYKLLNHICKAIVYYKPNKDDTEKFINYSTECYNQYLSLYNSVPKCDSYLHLLDNLKKTYEGFKNSVHEEIKKTYPYLEKDLQTLTIGNSNSYFVGKFKAFDFNDSKCKLEKKLPPVSPLPPQPQQVSAPALTLSENSKSVKPKTETSQKVEHYPPPSPQAENKSPSSSSSEQQPILPPAEPPSEPQQASSQEPQPPVLTTNQKEPPDSQNVLNIPEGQLPNQENSPKSSDSGQDNSSSQTKEKGGNIVDKPEQPQDGQQQNSDSKQETSGGASENGRNDLGSQDAGKGGSDTEPKNPTTQHNDQNITQGDSLKQQEDSGNMQLQNIFNIFKGTFEMYRSSFYNTYTDIGNNLYKKASSALENAYDKSRKFASNTLSYLNEHLNKALENVPPSKDNGSEPPPSLPKDKKPEPQNIQTPTPGSQSNDNPQALPPTQNIGSSNSKQVNPSDSPLEKQPQQSVNPSSKAPSLTIETRNTGIIVKENTPQLVNYIYSFKGYNRLEIAITVILIPIILGIAYKYLSSGWRKELKRKKTMKKVINSIGGKRSVEIIISSSSRKKQTKKSINSVHRKKPPLLNIYKLMQADPIPFINLFFLLIFFVYKRKYDFLEL</sequence>
<organism evidence="3 4">
    <name type="scientific">Plasmodium vinckei brucechwatti</name>
    <dbReference type="NCBI Taxonomy" id="119398"/>
    <lineage>
        <taxon>Eukaryota</taxon>
        <taxon>Sar</taxon>
        <taxon>Alveolata</taxon>
        <taxon>Apicomplexa</taxon>
        <taxon>Aconoidasida</taxon>
        <taxon>Haemosporida</taxon>
        <taxon>Plasmodiidae</taxon>
        <taxon>Plasmodium</taxon>
        <taxon>Plasmodium (Vinckeia)</taxon>
    </lineage>
</organism>
<name>A0A6V7RUG9_PLAVN</name>